<dbReference type="InterPro" id="IPR052186">
    <property type="entry name" value="Hydantoin_racemase-like"/>
</dbReference>
<evidence type="ECO:0000313" key="3">
    <source>
        <dbReference type="Proteomes" id="UP000628710"/>
    </source>
</evidence>
<dbReference type="EMBL" id="JAEMNX010000003">
    <property type="protein sequence ID" value="MBJ7537225.1"/>
    <property type="molecule type" value="Genomic_DNA"/>
</dbReference>
<protein>
    <submittedName>
        <fullName evidence="2">Aspartate/glutamate racemase family protein</fullName>
    </submittedName>
</protein>
<reference evidence="2" key="1">
    <citation type="submission" date="2020-12" db="EMBL/GenBank/DDBJ databases">
        <title>Marinomonas arctica sp. nov., a psychrotolerant bacterium isolated from the Arctic.</title>
        <authorList>
            <person name="Zhang Y."/>
        </authorList>
    </citation>
    <scope>NUCLEOTIDE SEQUENCE</scope>
    <source>
        <strain evidence="2">C1424</strain>
    </source>
</reference>
<accession>A0A934JJG4</accession>
<name>A0A934JJG4_9GAMM</name>
<dbReference type="Pfam" id="PF01177">
    <property type="entry name" value="Asp_Glu_race"/>
    <property type="match status" value="1"/>
</dbReference>
<keyword evidence="3" id="KW-1185">Reference proteome</keyword>
<gene>
    <name evidence="2" type="ORF">I8J31_05975</name>
</gene>
<dbReference type="SUPFAM" id="SSF53681">
    <property type="entry name" value="Aspartate/glutamate racemase"/>
    <property type="match status" value="1"/>
</dbReference>
<proteinExistence type="inferred from homology"/>
<dbReference type="InterPro" id="IPR015942">
    <property type="entry name" value="Asp/Glu/hydantoin_racemase"/>
</dbReference>
<dbReference type="Gene3D" id="3.40.50.12500">
    <property type="match status" value="1"/>
</dbReference>
<dbReference type="InterPro" id="IPR053714">
    <property type="entry name" value="Iso_Racemase_Enz_sf"/>
</dbReference>
<dbReference type="PANTHER" id="PTHR28047:SF5">
    <property type="entry name" value="PROTEIN DCG1"/>
    <property type="match status" value="1"/>
</dbReference>
<dbReference type="InterPro" id="IPR001920">
    <property type="entry name" value="Asp/Glu_race"/>
</dbReference>
<dbReference type="RefSeq" id="WP_199467361.1">
    <property type="nucleotide sequence ID" value="NZ_JAEMNX010000003.1"/>
</dbReference>
<evidence type="ECO:0000313" key="2">
    <source>
        <dbReference type="EMBL" id="MBJ7537225.1"/>
    </source>
</evidence>
<dbReference type="PANTHER" id="PTHR28047">
    <property type="entry name" value="PROTEIN DCG1"/>
    <property type="match status" value="1"/>
</dbReference>
<evidence type="ECO:0000256" key="1">
    <source>
        <dbReference type="ARBA" id="ARBA00038414"/>
    </source>
</evidence>
<dbReference type="AlphaFoldDB" id="A0A934JJG4"/>
<comment type="similarity">
    <text evidence="1">Belongs to the HyuE racemase family.</text>
</comment>
<comment type="caution">
    <text evidence="2">The sequence shown here is derived from an EMBL/GenBank/DDBJ whole genome shotgun (WGS) entry which is preliminary data.</text>
</comment>
<organism evidence="2 3">
    <name type="scientific">Marinomonas transparens</name>
    <dbReference type="NCBI Taxonomy" id="2795388"/>
    <lineage>
        <taxon>Bacteria</taxon>
        <taxon>Pseudomonadati</taxon>
        <taxon>Pseudomonadota</taxon>
        <taxon>Gammaproteobacteria</taxon>
        <taxon>Oceanospirillales</taxon>
        <taxon>Oceanospirillaceae</taxon>
        <taxon>Marinomonas</taxon>
    </lineage>
</organism>
<dbReference type="GO" id="GO:0047661">
    <property type="term" value="F:amino-acid racemase activity"/>
    <property type="evidence" value="ECO:0007669"/>
    <property type="project" value="InterPro"/>
</dbReference>
<dbReference type="Proteomes" id="UP000628710">
    <property type="component" value="Unassembled WGS sequence"/>
</dbReference>
<sequence length="238" mass="25545">MTIFVINPNASSSMTTILEQEAAGLLGVHHALRFVTSEQGPASIEGHSDGALAAFHLTQMVRDIESSASSEKASAYVIACFDDTGLDAVRELTTAPVIGIGEAAMHAASFISQRFCIMTTLQRSVPILERNLSQYGLASRCAGVFASGIPVLQLEADPNSYQRLLQASHDALEQHHGEALILGCAGMSHWVTRLETDLGVPVVDGVRSAIKFAEALIDLNLNTSKKLSYQFPEKKPHT</sequence>